<accession>A0A4W4HSR3</accession>
<dbReference type="GeneTree" id="ENSGT00390000005448"/>
<sequence>MGTTASAAPPTAPESFHGNGMMDSRQSISSTSFQAVSLHNSKAKSIITNKVAPVVITYNCRQEFQIHDDLPRTHYKMGRISDSMPEHLLVQGSYFMVLDVFSKADVLNTTCSCGAPNFRQSTGSYPVFGMGQPSLAGFKQVLQTLQRQGNKEVIVFCLREEPLLFLRLGDDFIPYSPRRLENLHEQVHGLSGAPPVETLELSMRREIHDFARLNQNVFYVYNDIEHFKDEPHTISISSEEDIHVTEEVYKRPLFTMPAYSYHRLPLPLEGAPAEEQFDAFVRILRETSCLSLNRDVARPLPALLFSCHVGVGRTNVGMILGTLVMQHMMGAPPPPPQSPPPASPTETQVTEVVESEQKAQFQVLQMLIDKLPKGQRVMQEVDQAIELCSEMHNIKQAIYENKKELETIGEEDQSQGSCSKAYFLQRALQGLEQYIYLILFNAYLHDQYPLAFARNFSQWMCANAWVYRLLACMNQSELTAPADLVTKGARVLVSDAHNAPDVLSTLKEVKVANFRRVPKMPIYGMAQPTSEAIEVVLAYLKDERRKHKCVLWVNLRAEVVLEAEGQMFSIREASCPDQPVSLYSARTQDIQNLETALKQELARAPACLEVRLNKDKQAKVFQHFQTLQDIFSQKSICQPGLNYHRIPLADRAGPRETDFDQLLEAMKHVQAEDSQAAFVFNCASGKASTTTAMTIAALSWWHFTGFPEFGEEEIVSVPDAKYTKGEFEVVMKLVRLLPDGHQMKREVDAALDSVSETMTPMHYHLREIIISTCRQVKSSKTEQESRALLLRSLQYLERYIYLILFNTYLHLEKTSSWTRPFSVWMQEVAARAGIYDLLNQLEFSEFENLKDSSLARLRTRWQEQNRSSAPFRGELI</sequence>
<organism evidence="2 3">
    <name type="scientific">Electrophorus electricus</name>
    <name type="common">Electric eel</name>
    <name type="synonym">Gymnotus electricus</name>
    <dbReference type="NCBI Taxonomy" id="8005"/>
    <lineage>
        <taxon>Eukaryota</taxon>
        <taxon>Metazoa</taxon>
        <taxon>Chordata</taxon>
        <taxon>Craniata</taxon>
        <taxon>Vertebrata</taxon>
        <taxon>Euteleostomi</taxon>
        <taxon>Actinopterygii</taxon>
        <taxon>Neopterygii</taxon>
        <taxon>Teleostei</taxon>
        <taxon>Ostariophysi</taxon>
        <taxon>Gymnotiformes</taxon>
        <taxon>Gymnotoidei</taxon>
        <taxon>Gymnotidae</taxon>
        <taxon>Electrophorus</taxon>
    </lineage>
</organism>
<dbReference type="Ensembl" id="ENSEEET00000052583.2">
    <property type="protein sequence ID" value="ENSEEEP00000052018.2"/>
    <property type="gene ID" value="ENSEEEG00000024405.2"/>
</dbReference>
<dbReference type="GeneID" id="113576368"/>
<evidence type="ECO:0000313" key="2">
    <source>
        <dbReference type="Ensembl" id="ENSEEEP00000052018.2"/>
    </source>
</evidence>
<dbReference type="SMART" id="SM01301">
    <property type="entry name" value="PTPlike_phytase"/>
    <property type="match status" value="2"/>
</dbReference>
<dbReference type="RefSeq" id="XP_035389700.1">
    <property type="nucleotide sequence ID" value="XM_035533807.1"/>
</dbReference>
<evidence type="ECO:0008006" key="4">
    <source>
        <dbReference type="Google" id="ProtNLM"/>
    </source>
</evidence>
<dbReference type="RefSeq" id="XP_026864217.2">
    <property type="nucleotide sequence ID" value="XM_027008416.2"/>
</dbReference>
<dbReference type="Gene3D" id="3.90.190.10">
    <property type="entry name" value="Protein tyrosine phosphatase superfamily"/>
    <property type="match status" value="2"/>
</dbReference>
<name>A0A4W4HSR3_ELEEL</name>
<keyword evidence="3" id="KW-1185">Reference proteome</keyword>
<dbReference type="SUPFAM" id="SSF52799">
    <property type="entry name" value="(Phosphotyrosine protein) phosphatases II"/>
    <property type="match status" value="2"/>
</dbReference>
<gene>
    <name evidence="2" type="primary">pald1a</name>
</gene>
<reference evidence="2" key="4">
    <citation type="submission" date="2025-08" db="UniProtKB">
        <authorList>
            <consortium name="Ensembl"/>
        </authorList>
    </citation>
    <scope>IDENTIFICATION</scope>
</reference>
<dbReference type="PANTHER" id="PTHR23339">
    <property type="entry name" value="TYROSINE SPECIFIC PROTEIN PHOSPHATASE AND DUAL SPECIFICITY PROTEIN PHOSPHATASE"/>
    <property type="match status" value="1"/>
</dbReference>
<dbReference type="CTD" id="368369"/>
<dbReference type="KEGG" id="eee:113576368"/>
<proteinExistence type="predicted"/>
<protein>
    <recommendedName>
        <fullName evidence="4">Paladin</fullName>
    </recommendedName>
</protein>
<dbReference type="Proteomes" id="UP000314983">
    <property type="component" value="Chromosome 14"/>
</dbReference>
<dbReference type="InterPro" id="IPR050561">
    <property type="entry name" value="PTP"/>
</dbReference>
<reference evidence="3" key="2">
    <citation type="journal article" date="2017" name="Sci. Adv.">
        <title>A tail of two voltages: Proteomic comparison of the three electric organs of the electric eel.</title>
        <authorList>
            <person name="Traeger L.L."/>
            <person name="Sabat G."/>
            <person name="Barrett-Wilt G.A."/>
            <person name="Wells G.B."/>
            <person name="Sussman M.R."/>
        </authorList>
    </citation>
    <scope>NUCLEOTIDE SEQUENCE [LARGE SCALE GENOMIC DNA]</scope>
</reference>
<dbReference type="RefSeq" id="XP_026864216.2">
    <property type="nucleotide sequence ID" value="XM_027008415.2"/>
</dbReference>
<reference evidence="2" key="5">
    <citation type="submission" date="2025-09" db="UniProtKB">
        <authorList>
            <consortium name="Ensembl"/>
        </authorList>
    </citation>
    <scope>IDENTIFICATION</scope>
</reference>
<reference evidence="3" key="1">
    <citation type="journal article" date="2014" name="Science">
        <title>Nonhuman genetics. Genomic basis for the convergent evolution of electric organs.</title>
        <authorList>
            <person name="Gallant J.R."/>
            <person name="Traeger L.L."/>
            <person name="Volkening J.D."/>
            <person name="Moffett H."/>
            <person name="Chen P.H."/>
            <person name="Novina C.D."/>
            <person name="Phillips G.N.Jr."/>
            <person name="Anand R."/>
            <person name="Wells G.B."/>
            <person name="Pinch M."/>
            <person name="Guth R."/>
            <person name="Unguez G.A."/>
            <person name="Albert J.S."/>
            <person name="Zakon H.H."/>
            <person name="Samanta M.P."/>
            <person name="Sussman M.R."/>
        </authorList>
    </citation>
    <scope>NUCLEOTIDE SEQUENCE [LARGE SCALE GENOMIC DNA]</scope>
</reference>
<evidence type="ECO:0000313" key="3">
    <source>
        <dbReference type="Proteomes" id="UP000314983"/>
    </source>
</evidence>
<feature type="region of interest" description="Disordered" evidence="1">
    <location>
        <begin position="1"/>
        <end position="25"/>
    </location>
</feature>
<dbReference type="InterPro" id="IPR029021">
    <property type="entry name" value="Prot-tyrosine_phosphatase-like"/>
</dbReference>
<dbReference type="Pfam" id="PF14566">
    <property type="entry name" value="PTPlike_phytase"/>
    <property type="match status" value="2"/>
</dbReference>
<dbReference type="AlphaFoldDB" id="A0A4W4HSR3"/>
<evidence type="ECO:0000256" key="1">
    <source>
        <dbReference type="SAM" id="MobiDB-lite"/>
    </source>
</evidence>
<reference evidence="2" key="3">
    <citation type="submission" date="2020-05" db="EMBL/GenBank/DDBJ databases">
        <title>Electrophorus electricus (electric eel) genome, fEleEle1, primary haplotype.</title>
        <authorList>
            <person name="Myers G."/>
            <person name="Meyer A."/>
            <person name="Fedrigo O."/>
            <person name="Formenti G."/>
            <person name="Rhie A."/>
            <person name="Tracey A."/>
            <person name="Sims Y."/>
            <person name="Jarvis E.D."/>
        </authorList>
    </citation>
    <scope>NUCLEOTIDE SEQUENCE [LARGE SCALE GENOMIC DNA]</scope>
</reference>
<dbReference type="RefSeq" id="XP_035389701.1">
    <property type="nucleotide sequence ID" value="XM_035533808.1"/>
</dbReference>